<dbReference type="InterPro" id="IPR036390">
    <property type="entry name" value="WH_DNA-bd_sf"/>
</dbReference>
<keyword evidence="2" id="KW-0238">DNA-binding</keyword>
<evidence type="ECO:0000259" key="4">
    <source>
        <dbReference type="PROSITE" id="PS50995"/>
    </source>
</evidence>
<protein>
    <submittedName>
        <fullName evidence="5">MarR family transcriptional regulator</fullName>
    </submittedName>
</protein>
<keyword evidence="1" id="KW-0805">Transcription regulation</keyword>
<reference evidence="5 6" key="1">
    <citation type="submission" date="2024-02" db="EMBL/GenBank/DDBJ databases">
        <title>Bacterial strain from lacustrine sediment.</title>
        <authorList>
            <person name="Petit C."/>
            <person name="Fadhlaoui K."/>
        </authorList>
    </citation>
    <scope>NUCLEOTIDE SEQUENCE [LARGE SCALE GENOMIC DNA]</scope>
    <source>
        <strain evidence="5 6">IPX-CK</strain>
    </source>
</reference>
<proteinExistence type="predicted"/>
<gene>
    <name evidence="5" type="ORF">V6984_11745</name>
</gene>
<accession>A0ABZ3EQX5</accession>
<keyword evidence="6" id="KW-1185">Reference proteome</keyword>
<evidence type="ECO:0000256" key="1">
    <source>
        <dbReference type="ARBA" id="ARBA00023015"/>
    </source>
</evidence>
<name>A0ABZ3EQX5_9FIRM</name>
<evidence type="ECO:0000313" key="6">
    <source>
        <dbReference type="Proteomes" id="UP001451571"/>
    </source>
</evidence>
<dbReference type="InterPro" id="IPR036388">
    <property type="entry name" value="WH-like_DNA-bd_sf"/>
</dbReference>
<feature type="domain" description="HTH marR-type" evidence="4">
    <location>
        <begin position="9"/>
        <end position="140"/>
    </location>
</feature>
<dbReference type="PRINTS" id="PR00598">
    <property type="entry name" value="HTHMARR"/>
</dbReference>
<dbReference type="Pfam" id="PF01047">
    <property type="entry name" value="MarR"/>
    <property type="match status" value="1"/>
</dbReference>
<dbReference type="Proteomes" id="UP001451571">
    <property type="component" value="Chromosome"/>
</dbReference>
<dbReference type="InterPro" id="IPR000835">
    <property type="entry name" value="HTH_MarR-typ"/>
</dbReference>
<dbReference type="PANTHER" id="PTHR42756:SF1">
    <property type="entry name" value="TRANSCRIPTIONAL REPRESSOR OF EMRAB OPERON"/>
    <property type="match status" value="1"/>
</dbReference>
<dbReference type="SMART" id="SM00347">
    <property type="entry name" value="HTH_MARR"/>
    <property type="match status" value="1"/>
</dbReference>
<dbReference type="PANTHER" id="PTHR42756">
    <property type="entry name" value="TRANSCRIPTIONAL REGULATOR, MARR"/>
    <property type="match status" value="1"/>
</dbReference>
<evidence type="ECO:0000313" key="5">
    <source>
        <dbReference type="EMBL" id="XAH72205.1"/>
    </source>
</evidence>
<dbReference type="Gene3D" id="1.10.10.10">
    <property type="entry name" value="Winged helix-like DNA-binding domain superfamily/Winged helix DNA-binding domain"/>
    <property type="match status" value="1"/>
</dbReference>
<evidence type="ECO:0000256" key="2">
    <source>
        <dbReference type="ARBA" id="ARBA00023125"/>
    </source>
</evidence>
<dbReference type="PROSITE" id="PS50995">
    <property type="entry name" value="HTH_MARR_2"/>
    <property type="match status" value="1"/>
</dbReference>
<dbReference type="RefSeq" id="WP_342755824.1">
    <property type="nucleotide sequence ID" value="NZ_CP146256.1"/>
</dbReference>
<sequence length="164" mass="19552">MEQDLHNLEDIIFQYIDKIKLLISAQTWQNILLDCSKNELFILLLLYRQDEINMTQVAEYIDVPLNTATGIVTRMEKKGIVVRERSPEDKRIVTIRLTNEGKECIQRIMKEFLHYGQVILNNYTAEEVQLIFKMIDKGIYILMDEYKQREKAEQRTKIRKIQID</sequence>
<keyword evidence="3" id="KW-0804">Transcription</keyword>
<organism evidence="5 6">
    <name type="scientific">Kineothrix sedimenti</name>
    <dbReference type="NCBI Taxonomy" id="3123317"/>
    <lineage>
        <taxon>Bacteria</taxon>
        <taxon>Bacillati</taxon>
        <taxon>Bacillota</taxon>
        <taxon>Clostridia</taxon>
        <taxon>Lachnospirales</taxon>
        <taxon>Lachnospiraceae</taxon>
        <taxon>Kineothrix</taxon>
    </lineage>
</organism>
<evidence type="ECO:0000256" key="3">
    <source>
        <dbReference type="ARBA" id="ARBA00023163"/>
    </source>
</evidence>
<dbReference type="EMBL" id="CP146256">
    <property type="protein sequence ID" value="XAH72205.1"/>
    <property type="molecule type" value="Genomic_DNA"/>
</dbReference>
<dbReference type="SUPFAM" id="SSF46785">
    <property type="entry name" value="Winged helix' DNA-binding domain"/>
    <property type="match status" value="1"/>
</dbReference>